<organism evidence="15 16">
    <name type="scientific">Roseateles koreensis</name>
    <dbReference type="NCBI Taxonomy" id="2987526"/>
    <lineage>
        <taxon>Bacteria</taxon>
        <taxon>Pseudomonadati</taxon>
        <taxon>Pseudomonadota</taxon>
        <taxon>Betaproteobacteria</taxon>
        <taxon>Burkholderiales</taxon>
        <taxon>Sphaerotilaceae</taxon>
        <taxon>Roseateles</taxon>
    </lineage>
</organism>
<evidence type="ECO:0000256" key="10">
    <source>
        <dbReference type="PROSITE-ProRule" id="PRU01360"/>
    </source>
</evidence>
<protein>
    <submittedName>
        <fullName evidence="15">TonB-dependent receptor</fullName>
    </submittedName>
</protein>
<dbReference type="Pfam" id="PF00593">
    <property type="entry name" value="TonB_dep_Rec_b-barrel"/>
    <property type="match status" value="1"/>
</dbReference>
<keyword evidence="7 10" id="KW-0472">Membrane</keyword>
<evidence type="ECO:0000256" key="3">
    <source>
        <dbReference type="ARBA" id="ARBA00022448"/>
    </source>
</evidence>
<dbReference type="EMBL" id="JAQQXS010000017">
    <property type="protein sequence ID" value="MDC8786871.1"/>
    <property type="molecule type" value="Genomic_DNA"/>
</dbReference>
<keyword evidence="8 15" id="KW-0675">Receptor</keyword>
<evidence type="ECO:0000259" key="13">
    <source>
        <dbReference type="Pfam" id="PF00593"/>
    </source>
</evidence>
<feature type="domain" description="TonB-dependent receptor plug" evidence="14">
    <location>
        <begin position="56"/>
        <end position="173"/>
    </location>
</feature>
<comment type="similarity">
    <text evidence="2 10 11">Belongs to the TonB-dependent receptor family.</text>
</comment>
<dbReference type="CDD" id="cd01347">
    <property type="entry name" value="ligand_gated_channel"/>
    <property type="match status" value="1"/>
</dbReference>
<accession>A0ABT5KVQ6</accession>
<name>A0ABT5KVQ6_9BURK</name>
<evidence type="ECO:0000256" key="5">
    <source>
        <dbReference type="ARBA" id="ARBA00022692"/>
    </source>
</evidence>
<dbReference type="Gene3D" id="2.170.130.10">
    <property type="entry name" value="TonB-dependent receptor, plug domain"/>
    <property type="match status" value="1"/>
</dbReference>
<comment type="subcellular location">
    <subcellularLocation>
        <location evidence="1 10">Cell outer membrane</location>
        <topology evidence="1 10">Multi-pass membrane protein</topology>
    </subcellularLocation>
</comment>
<evidence type="ECO:0000256" key="2">
    <source>
        <dbReference type="ARBA" id="ARBA00009810"/>
    </source>
</evidence>
<evidence type="ECO:0000256" key="12">
    <source>
        <dbReference type="SAM" id="SignalP"/>
    </source>
</evidence>
<reference evidence="15 16" key="1">
    <citation type="submission" date="2022-10" db="EMBL/GenBank/DDBJ databases">
        <title>paucibacter sp. hw8 Genome sequencing.</title>
        <authorList>
            <person name="Park S."/>
        </authorList>
    </citation>
    <scope>NUCLEOTIDE SEQUENCE [LARGE SCALE GENOMIC DNA]</scope>
    <source>
        <strain evidence="16">hw8</strain>
    </source>
</reference>
<keyword evidence="12" id="KW-0732">Signal</keyword>
<dbReference type="InterPro" id="IPR037066">
    <property type="entry name" value="Plug_dom_sf"/>
</dbReference>
<feature type="signal peptide" evidence="12">
    <location>
        <begin position="1"/>
        <end position="29"/>
    </location>
</feature>
<dbReference type="RefSeq" id="WP_273597991.1">
    <property type="nucleotide sequence ID" value="NZ_JAQQXS010000017.1"/>
</dbReference>
<keyword evidence="16" id="KW-1185">Reference proteome</keyword>
<dbReference type="PROSITE" id="PS51257">
    <property type="entry name" value="PROKAR_LIPOPROTEIN"/>
    <property type="match status" value="1"/>
</dbReference>
<comment type="caution">
    <text evidence="15">The sequence shown here is derived from an EMBL/GenBank/DDBJ whole genome shotgun (WGS) entry which is preliminary data.</text>
</comment>
<proteinExistence type="inferred from homology"/>
<evidence type="ECO:0000256" key="9">
    <source>
        <dbReference type="ARBA" id="ARBA00023237"/>
    </source>
</evidence>
<evidence type="ECO:0000256" key="7">
    <source>
        <dbReference type="ARBA" id="ARBA00023136"/>
    </source>
</evidence>
<gene>
    <name evidence="15" type="ORF">PRZ01_16910</name>
</gene>
<dbReference type="Pfam" id="PF07715">
    <property type="entry name" value="Plug"/>
    <property type="match status" value="1"/>
</dbReference>
<dbReference type="PROSITE" id="PS52016">
    <property type="entry name" value="TONB_DEPENDENT_REC_3"/>
    <property type="match status" value="1"/>
</dbReference>
<evidence type="ECO:0000256" key="8">
    <source>
        <dbReference type="ARBA" id="ARBA00023170"/>
    </source>
</evidence>
<dbReference type="PANTHER" id="PTHR47234">
    <property type="match status" value="1"/>
</dbReference>
<feature type="domain" description="TonB-dependent receptor-like beta-barrel" evidence="13">
    <location>
        <begin position="326"/>
        <end position="850"/>
    </location>
</feature>
<evidence type="ECO:0000256" key="6">
    <source>
        <dbReference type="ARBA" id="ARBA00023077"/>
    </source>
</evidence>
<keyword evidence="3 10" id="KW-0813">Transport</keyword>
<dbReference type="Gene3D" id="2.40.170.20">
    <property type="entry name" value="TonB-dependent receptor, beta-barrel domain"/>
    <property type="match status" value="1"/>
</dbReference>
<evidence type="ECO:0000256" key="11">
    <source>
        <dbReference type="RuleBase" id="RU003357"/>
    </source>
</evidence>
<dbReference type="InterPro" id="IPR000531">
    <property type="entry name" value="Beta-barrel_TonB"/>
</dbReference>
<dbReference type="SUPFAM" id="SSF56935">
    <property type="entry name" value="Porins"/>
    <property type="match status" value="1"/>
</dbReference>
<dbReference type="InterPro" id="IPR012910">
    <property type="entry name" value="Plug_dom"/>
</dbReference>
<evidence type="ECO:0000313" key="15">
    <source>
        <dbReference type="EMBL" id="MDC8786871.1"/>
    </source>
</evidence>
<dbReference type="Proteomes" id="UP001219862">
    <property type="component" value="Unassembled WGS sequence"/>
</dbReference>
<dbReference type="InterPro" id="IPR039426">
    <property type="entry name" value="TonB-dep_rcpt-like"/>
</dbReference>
<dbReference type="InterPro" id="IPR036942">
    <property type="entry name" value="Beta-barrel_TonB_sf"/>
</dbReference>
<dbReference type="PANTHER" id="PTHR47234:SF2">
    <property type="entry name" value="TONB-DEPENDENT RECEPTOR"/>
    <property type="match status" value="1"/>
</dbReference>
<evidence type="ECO:0000259" key="14">
    <source>
        <dbReference type="Pfam" id="PF07715"/>
    </source>
</evidence>
<evidence type="ECO:0000256" key="1">
    <source>
        <dbReference type="ARBA" id="ARBA00004571"/>
    </source>
</evidence>
<keyword evidence="9 10" id="KW-0998">Cell outer membrane</keyword>
<keyword evidence="6 11" id="KW-0798">TonB box</keyword>
<sequence>MIKKIHPGFPLQALMSACLLACLTTQASAQSAADVPATDKLERVMVTGSNLHRIAAETPSPVQVMTATDLKQSGYTSVADVLHNITANNMGSLSQGNASAFAAGGSGVSLRGLTVGATLVLIDGHRMASYPMPDDGERDFVDIASIPFETIERIEILKDGASAVYGSDAMAGVVNVILKKEFKGLTLSGETGVSSKGDGNTHHFSITGGVGDLGNDGYNAYASLEYRQQEAVLLKNRSYLAITDWSKYGGTANIFDSNQTPNLAGNDQLQLQPKTQNLNVMSRFTKVLADGWQANLQASMLNSRATQIGVFNDVSAGQQSFAFGPSNSQNPTPNPLGNPYTFMQADGVTPFTSALNALGPQTQHSDTTSYRFVAELSGELAGWSVDLSMGHTRVETKLESSNFLSVSGFQSALSDGSFVPGQSTISSALRSRIAPTGNSTSTNELNFISVRGSRDLMTLAGGPLSLGTGLDLTRRKLSESFPAGFVSGDQYSPIYSFAQGEQTITAAYAELAAPITKELELDAAARVDHYDTYGNSVTPKFGVKYTPSKQLTLRGTYSQGFRAPNPAEIGKAGSTSGVLNPLYDPVLCTNGNPATAIDPNQCSIFITELQLSNPKLKPEHSDSYTLGLIFEPTDWFNMSLDYYDITIKDQIIAVGLLGQTQLNNPATYSANIFRAAPDPTIPGATVGPITYETYPFLNASRTHTTGVDIDLRTRFDLGESGKLHAEFNFTRMLSYDMTYGGTTYNFVGTHGPSFVSGDTGTAQDRAQFTLTWLRGPMTLTGTVNYISGMTVLDPTASPNTCDFALSGTFPNGVPAQAQNFCHVPSFTTFNLTGKYDVSKNFSVHASVTNLFDRHAPYDLQTFGSTGNGAQAGGAAYNPALHQEGAIGRFFNVGASYRF</sequence>
<evidence type="ECO:0000313" key="16">
    <source>
        <dbReference type="Proteomes" id="UP001219862"/>
    </source>
</evidence>
<feature type="chain" id="PRO_5046980534" evidence="12">
    <location>
        <begin position="30"/>
        <end position="898"/>
    </location>
</feature>
<keyword evidence="4 10" id="KW-1134">Transmembrane beta strand</keyword>
<keyword evidence="5 10" id="KW-0812">Transmembrane</keyword>
<evidence type="ECO:0000256" key="4">
    <source>
        <dbReference type="ARBA" id="ARBA00022452"/>
    </source>
</evidence>